<evidence type="ECO:0000256" key="6">
    <source>
        <dbReference type="SAM" id="MobiDB-lite"/>
    </source>
</evidence>
<dbReference type="GO" id="GO:0005634">
    <property type="term" value="C:nucleus"/>
    <property type="evidence" value="ECO:0007669"/>
    <property type="project" value="UniProtKB-SubCell"/>
</dbReference>
<dbReference type="Pfam" id="PF00172">
    <property type="entry name" value="Zn_clus"/>
    <property type="match status" value="1"/>
</dbReference>
<feature type="region of interest" description="Disordered" evidence="6">
    <location>
        <begin position="1"/>
        <end position="21"/>
    </location>
</feature>
<keyword evidence="2" id="KW-0805">Transcription regulation</keyword>
<dbReference type="Proteomes" id="UP001218218">
    <property type="component" value="Unassembled WGS sequence"/>
</dbReference>
<accession>A0AAD7ADM7</accession>
<evidence type="ECO:0000256" key="5">
    <source>
        <dbReference type="ARBA" id="ARBA00023242"/>
    </source>
</evidence>
<dbReference type="GO" id="GO:0000976">
    <property type="term" value="F:transcription cis-regulatory region binding"/>
    <property type="evidence" value="ECO:0007669"/>
    <property type="project" value="TreeGrafter"/>
</dbReference>
<dbReference type="SUPFAM" id="SSF57701">
    <property type="entry name" value="Zn2/Cys6 DNA-binding domain"/>
    <property type="match status" value="1"/>
</dbReference>
<feature type="compositionally biased region" description="Low complexity" evidence="6">
    <location>
        <begin position="78"/>
        <end position="106"/>
    </location>
</feature>
<evidence type="ECO:0000313" key="9">
    <source>
        <dbReference type="Proteomes" id="UP001218218"/>
    </source>
</evidence>
<keyword evidence="5" id="KW-0539">Nucleus</keyword>
<dbReference type="Gene3D" id="4.10.240.10">
    <property type="entry name" value="Zn(2)-C6 fungal-type DNA-binding domain"/>
    <property type="match status" value="1"/>
</dbReference>
<dbReference type="GO" id="GO:0000981">
    <property type="term" value="F:DNA-binding transcription factor activity, RNA polymerase II-specific"/>
    <property type="evidence" value="ECO:0007669"/>
    <property type="project" value="InterPro"/>
</dbReference>
<evidence type="ECO:0000259" key="7">
    <source>
        <dbReference type="PROSITE" id="PS50048"/>
    </source>
</evidence>
<dbReference type="GO" id="GO:0008270">
    <property type="term" value="F:zinc ion binding"/>
    <property type="evidence" value="ECO:0007669"/>
    <property type="project" value="InterPro"/>
</dbReference>
<reference evidence="8" key="1">
    <citation type="submission" date="2023-03" db="EMBL/GenBank/DDBJ databases">
        <title>Massive genome expansion in bonnet fungi (Mycena s.s.) driven by repeated elements and novel gene families across ecological guilds.</title>
        <authorList>
            <consortium name="Lawrence Berkeley National Laboratory"/>
            <person name="Harder C.B."/>
            <person name="Miyauchi S."/>
            <person name="Viragh M."/>
            <person name="Kuo A."/>
            <person name="Thoen E."/>
            <person name="Andreopoulos B."/>
            <person name="Lu D."/>
            <person name="Skrede I."/>
            <person name="Drula E."/>
            <person name="Henrissat B."/>
            <person name="Morin E."/>
            <person name="Kohler A."/>
            <person name="Barry K."/>
            <person name="LaButti K."/>
            <person name="Morin E."/>
            <person name="Salamov A."/>
            <person name="Lipzen A."/>
            <person name="Mereny Z."/>
            <person name="Hegedus B."/>
            <person name="Baldrian P."/>
            <person name="Stursova M."/>
            <person name="Weitz H."/>
            <person name="Taylor A."/>
            <person name="Grigoriev I.V."/>
            <person name="Nagy L.G."/>
            <person name="Martin F."/>
            <person name="Kauserud H."/>
        </authorList>
    </citation>
    <scope>NUCLEOTIDE SEQUENCE</scope>
    <source>
        <strain evidence="8">CBHHK002</strain>
    </source>
</reference>
<dbReference type="InterPro" id="IPR036864">
    <property type="entry name" value="Zn2-C6_fun-type_DNA-bd_sf"/>
</dbReference>
<name>A0AAD7ADM7_9AGAR</name>
<dbReference type="EMBL" id="JARIHO010000009">
    <property type="protein sequence ID" value="KAJ7355870.1"/>
    <property type="molecule type" value="Genomic_DNA"/>
</dbReference>
<feature type="domain" description="Zn(2)-C6 fungal-type" evidence="7">
    <location>
        <begin position="21"/>
        <end position="61"/>
    </location>
</feature>
<keyword evidence="9" id="KW-1185">Reference proteome</keyword>
<dbReference type="AlphaFoldDB" id="A0AAD7ADM7"/>
<evidence type="ECO:0000256" key="2">
    <source>
        <dbReference type="ARBA" id="ARBA00023015"/>
    </source>
</evidence>
<evidence type="ECO:0000313" key="8">
    <source>
        <dbReference type="EMBL" id="KAJ7355870.1"/>
    </source>
</evidence>
<dbReference type="PANTHER" id="PTHR31845:SF17">
    <property type="entry name" value="ZN(II)2CYS6 TRANSCRIPTION FACTOR (EUROFUNG)"/>
    <property type="match status" value="1"/>
</dbReference>
<gene>
    <name evidence="8" type="ORF">DFH08DRAFT_738004</name>
</gene>
<proteinExistence type="predicted"/>
<organism evidence="8 9">
    <name type="scientific">Mycena albidolilacea</name>
    <dbReference type="NCBI Taxonomy" id="1033008"/>
    <lineage>
        <taxon>Eukaryota</taxon>
        <taxon>Fungi</taxon>
        <taxon>Dikarya</taxon>
        <taxon>Basidiomycota</taxon>
        <taxon>Agaricomycotina</taxon>
        <taxon>Agaricomycetes</taxon>
        <taxon>Agaricomycetidae</taxon>
        <taxon>Agaricales</taxon>
        <taxon>Marasmiineae</taxon>
        <taxon>Mycenaceae</taxon>
        <taxon>Mycena</taxon>
    </lineage>
</organism>
<dbReference type="InterPro" id="IPR051089">
    <property type="entry name" value="prtT"/>
</dbReference>
<dbReference type="CDD" id="cd00067">
    <property type="entry name" value="GAL4"/>
    <property type="match status" value="1"/>
</dbReference>
<comment type="caution">
    <text evidence="8">The sequence shown here is derived from an EMBL/GenBank/DDBJ whole genome shotgun (WGS) entry which is preliminary data.</text>
</comment>
<dbReference type="CDD" id="cd12148">
    <property type="entry name" value="fungal_TF_MHR"/>
    <property type="match status" value="1"/>
</dbReference>
<feature type="region of interest" description="Disordered" evidence="6">
    <location>
        <begin position="75"/>
        <end position="107"/>
    </location>
</feature>
<evidence type="ECO:0000256" key="1">
    <source>
        <dbReference type="ARBA" id="ARBA00004123"/>
    </source>
</evidence>
<dbReference type="PANTHER" id="PTHR31845">
    <property type="entry name" value="FINGER DOMAIN PROTEIN, PUTATIVE-RELATED"/>
    <property type="match status" value="1"/>
</dbReference>
<evidence type="ECO:0000256" key="4">
    <source>
        <dbReference type="ARBA" id="ARBA00023163"/>
    </source>
</evidence>
<dbReference type="InterPro" id="IPR001138">
    <property type="entry name" value="Zn2Cys6_DnaBD"/>
</dbReference>
<dbReference type="PROSITE" id="PS50048">
    <property type="entry name" value="ZN2_CY6_FUNGAL_2"/>
    <property type="match status" value="1"/>
</dbReference>
<keyword evidence="4" id="KW-0804">Transcription</keyword>
<protein>
    <recommendedName>
        <fullName evidence="7">Zn(2)-C6 fungal-type domain-containing protein</fullName>
    </recommendedName>
</protein>
<keyword evidence="3" id="KW-0238">DNA-binding</keyword>
<comment type="subcellular location">
    <subcellularLocation>
        <location evidence="1">Nucleus</location>
    </subcellularLocation>
</comment>
<sequence length="670" mass="74365">MKRVSTPSNDPPQKRTKASQACASCRRQKSRCEILDISRPPGAPASIRCHRCKVLGVECSFETSDLIHFFPHTLSHTSPSASSPSSSGPAPSPSQSEPSPVPVRESYGGLNTLANVASSRPNVTNVPVNPIRNQYGMLPEDLVPTATTPVWGCVSRVDWTATPMLAIQELVRCPRTQDSDPQLPSGSRLSDILSPPEISSMLEIFETRYTPWLCAQIGPLDSRNSLLDIVRCTIASRHLLPATRSSVAPRLQKLTEEVFLREIFNPQPSPESIRALLILSVWTPICGTGVEARDGRLLIASAVSMAMNLHLQDESKRASGLRTEKDSLSSDKAAELNESTQRWRLWMYLSISESMLCIGTGRNPVSQLSELDRDLISISAMPPSTLPDIRDYRLSITAKLFNIAETALKLRLKSVSDLEDFFNETNHSMYSMEGLSRLFSPLPVITPHDTFYWQMLMLQYHAYRLLILHHALRETRTAYERDEPQIPWYTAEVRGHCLSLFWGHTALISAETVLSTFLTPSDLALLNTAPDNTYAMVGFAATWIFVSNYTLFQLGKGQLGGSSEYLQNMTIERLSRIAHAPDHAAARCGHVLAALMSAWEGRKPDETRVNPCLLDISYSAFPVPSLTGRESHSYPLPGNSDLFMDDAFWASFIENLNSDTFTVENPVVLC</sequence>
<evidence type="ECO:0000256" key="3">
    <source>
        <dbReference type="ARBA" id="ARBA00023125"/>
    </source>
</evidence>